<evidence type="ECO:0000259" key="1">
    <source>
        <dbReference type="Pfam" id="PF25355"/>
    </source>
</evidence>
<dbReference type="Pfam" id="PF25355">
    <property type="entry name" value="DUF7882"/>
    <property type="match status" value="1"/>
</dbReference>
<evidence type="ECO:0000313" key="3">
    <source>
        <dbReference type="Proteomes" id="UP001499954"/>
    </source>
</evidence>
<dbReference type="InterPro" id="IPR057204">
    <property type="entry name" value="DUF7882"/>
</dbReference>
<comment type="caution">
    <text evidence="2">The sequence shown here is derived from an EMBL/GenBank/DDBJ whole genome shotgun (WGS) entry which is preliminary data.</text>
</comment>
<organism evidence="2 3">
    <name type="scientific">Agromyces allii</name>
    <dbReference type="NCBI Taxonomy" id="393607"/>
    <lineage>
        <taxon>Bacteria</taxon>
        <taxon>Bacillati</taxon>
        <taxon>Actinomycetota</taxon>
        <taxon>Actinomycetes</taxon>
        <taxon>Micrococcales</taxon>
        <taxon>Microbacteriaceae</taxon>
        <taxon>Agromyces</taxon>
    </lineage>
</organism>
<keyword evidence="3" id="KW-1185">Reference proteome</keyword>
<reference evidence="3" key="1">
    <citation type="journal article" date="2019" name="Int. J. Syst. Evol. Microbiol.">
        <title>The Global Catalogue of Microorganisms (GCM) 10K type strain sequencing project: providing services to taxonomists for standard genome sequencing and annotation.</title>
        <authorList>
            <consortium name="The Broad Institute Genomics Platform"/>
            <consortium name="The Broad Institute Genome Sequencing Center for Infectious Disease"/>
            <person name="Wu L."/>
            <person name="Ma J."/>
        </authorList>
    </citation>
    <scope>NUCLEOTIDE SEQUENCE [LARGE SCALE GENOMIC DNA]</scope>
    <source>
        <strain evidence="3">JCM 13584</strain>
    </source>
</reference>
<dbReference type="EMBL" id="BAAAMK010000001">
    <property type="protein sequence ID" value="GAA1940139.1"/>
    <property type="molecule type" value="Genomic_DNA"/>
</dbReference>
<gene>
    <name evidence="2" type="ORF">GCM10009717_03110</name>
</gene>
<accession>A0ABP5BDL3</accession>
<name>A0ABP5BDL3_9MICO</name>
<sequence length="122" mass="12997">MGTLVYNGNGSIPIDDRLLAHLQVVIIDKLRRQEFFAFTWELGGRESTVWFGPSIALEFVYSGGRVPSLNRAWLHQLAEAASSNAGLSALPEPQMPGAPAPAVPVPAMARSLAASTPARATV</sequence>
<feature type="domain" description="DUF7882" evidence="1">
    <location>
        <begin position="1"/>
        <end position="92"/>
    </location>
</feature>
<proteinExistence type="predicted"/>
<protein>
    <recommendedName>
        <fullName evidence="1">DUF7882 domain-containing protein</fullName>
    </recommendedName>
</protein>
<dbReference type="Proteomes" id="UP001499954">
    <property type="component" value="Unassembled WGS sequence"/>
</dbReference>
<evidence type="ECO:0000313" key="2">
    <source>
        <dbReference type="EMBL" id="GAA1940139.1"/>
    </source>
</evidence>
<dbReference type="RefSeq" id="WP_157415066.1">
    <property type="nucleotide sequence ID" value="NZ_BAAAMK010000001.1"/>
</dbReference>